<keyword evidence="5 7" id="KW-0472">Membrane</keyword>
<evidence type="ECO:0000256" key="3">
    <source>
        <dbReference type="ARBA" id="ARBA00022692"/>
    </source>
</evidence>
<dbReference type="RefSeq" id="WP_114929223.1">
    <property type="nucleotide sequence ID" value="NZ_CP031229.1"/>
</dbReference>
<evidence type="ECO:0000256" key="2">
    <source>
        <dbReference type="ARBA" id="ARBA00022475"/>
    </source>
</evidence>
<dbReference type="Proteomes" id="UP000253790">
    <property type="component" value="Chromosome"/>
</dbReference>
<keyword evidence="3 7" id="KW-0812">Transmembrane</keyword>
<dbReference type="AlphaFoldDB" id="A0A345NQ34"/>
<evidence type="ECO:0000256" key="4">
    <source>
        <dbReference type="ARBA" id="ARBA00022989"/>
    </source>
</evidence>
<evidence type="ECO:0000313" key="9">
    <source>
        <dbReference type="EMBL" id="AXH97142.1"/>
    </source>
</evidence>
<evidence type="ECO:0000256" key="1">
    <source>
        <dbReference type="ARBA" id="ARBA00004651"/>
    </source>
</evidence>
<keyword evidence="4 7" id="KW-1133">Transmembrane helix</keyword>
<feature type="compositionally biased region" description="Basic residues" evidence="6">
    <location>
        <begin position="35"/>
        <end position="46"/>
    </location>
</feature>
<evidence type="ECO:0000256" key="7">
    <source>
        <dbReference type="SAM" id="Phobius"/>
    </source>
</evidence>
<dbReference type="OrthoDB" id="4871660at2"/>
<keyword evidence="2" id="KW-1003">Cell membrane</keyword>
<gene>
    <name evidence="9" type="ORF">DV701_14350</name>
</gene>
<sequence length="204" mass="20831">MTGTRTVVLVLLPLVAAAAVLLWPAGPRPAWTPAGRRRGARGRWRPGRAAGAGHRAEGDGPAGRGLVAEALELVALALAGGGSLVSAVAWVAQVLPGATGERLAEVAARLGEGVPVEQAWEDAGEQWAPAVRSLRLAEGAGVPPGEALTRAAADLRREAVGDVEVGAAKLGVRLVLPLGLAYLPAFVLTTVVPVVLALTRDLVW</sequence>
<keyword evidence="10" id="KW-1185">Reference proteome</keyword>
<feature type="region of interest" description="Disordered" evidence="6">
    <location>
        <begin position="32"/>
        <end position="60"/>
    </location>
</feature>
<protein>
    <recommendedName>
        <fullName evidence="8">Type II secretion system protein GspF domain-containing protein</fullName>
    </recommendedName>
</protein>
<dbReference type="EMBL" id="CP031229">
    <property type="protein sequence ID" value="AXH97142.1"/>
    <property type="molecule type" value="Genomic_DNA"/>
</dbReference>
<organism evidence="9 10">
    <name type="scientific">Ornithinimicrobium avium</name>
    <dbReference type="NCBI Taxonomy" id="2283195"/>
    <lineage>
        <taxon>Bacteria</taxon>
        <taxon>Bacillati</taxon>
        <taxon>Actinomycetota</taxon>
        <taxon>Actinomycetes</taxon>
        <taxon>Micrococcales</taxon>
        <taxon>Ornithinimicrobiaceae</taxon>
        <taxon>Ornithinimicrobium</taxon>
    </lineage>
</organism>
<name>A0A345NQ34_9MICO</name>
<evidence type="ECO:0000256" key="5">
    <source>
        <dbReference type="ARBA" id="ARBA00023136"/>
    </source>
</evidence>
<proteinExistence type="predicted"/>
<dbReference type="GO" id="GO:0005886">
    <property type="term" value="C:plasma membrane"/>
    <property type="evidence" value="ECO:0007669"/>
    <property type="project" value="UniProtKB-SubCell"/>
</dbReference>
<feature type="transmembrane region" description="Helical" evidence="7">
    <location>
        <begin position="73"/>
        <end position="92"/>
    </location>
</feature>
<dbReference type="PANTHER" id="PTHR35007:SF3">
    <property type="entry name" value="POSSIBLE CONSERVED ALANINE RICH MEMBRANE PROTEIN"/>
    <property type="match status" value="1"/>
</dbReference>
<dbReference type="InterPro" id="IPR018076">
    <property type="entry name" value="T2SS_GspF_dom"/>
</dbReference>
<reference evidence="9 10" key="1">
    <citation type="submission" date="2018-07" db="EMBL/GenBank/DDBJ databases">
        <title>Complete genome sequencing of Ornithinimicrobium sp. AMA3305.</title>
        <authorList>
            <person name="Bae J.-W."/>
        </authorList>
    </citation>
    <scope>NUCLEOTIDE SEQUENCE [LARGE SCALE GENOMIC DNA]</scope>
    <source>
        <strain evidence="9 10">AMA3305</strain>
    </source>
</reference>
<evidence type="ECO:0000259" key="8">
    <source>
        <dbReference type="Pfam" id="PF00482"/>
    </source>
</evidence>
<dbReference type="PANTHER" id="PTHR35007">
    <property type="entry name" value="INTEGRAL MEMBRANE PROTEIN-RELATED"/>
    <property type="match status" value="1"/>
</dbReference>
<dbReference type="KEGG" id="orn:DV701_14350"/>
<evidence type="ECO:0000256" key="6">
    <source>
        <dbReference type="SAM" id="MobiDB-lite"/>
    </source>
</evidence>
<feature type="domain" description="Type II secretion system protein GspF" evidence="8">
    <location>
        <begin position="71"/>
        <end position="189"/>
    </location>
</feature>
<dbReference type="Pfam" id="PF00482">
    <property type="entry name" value="T2SSF"/>
    <property type="match status" value="1"/>
</dbReference>
<feature type="transmembrane region" description="Helical" evidence="7">
    <location>
        <begin position="174"/>
        <end position="198"/>
    </location>
</feature>
<accession>A0A345NQ34</accession>
<evidence type="ECO:0000313" key="10">
    <source>
        <dbReference type="Proteomes" id="UP000253790"/>
    </source>
</evidence>
<comment type="subcellular location">
    <subcellularLocation>
        <location evidence="1">Cell membrane</location>
        <topology evidence="1">Multi-pass membrane protein</topology>
    </subcellularLocation>
</comment>